<evidence type="ECO:0000259" key="13">
    <source>
        <dbReference type="Pfam" id="PF21180"/>
    </source>
</evidence>
<dbReference type="EC" id="5.6.2.2" evidence="4"/>
<dbReference type="GO" id="GO:0005524">
    <property type="term" value="F:ATP binding"/>
    <property type="evidence" value="ECO:0007669"/>
    <property type="project" value="InterPro"/>
</dbReference>
<dbReference type="GO" id="GO:0007131">
    <property type="term" value="P:reciprocal meiotic recombination"/>
    <property type="evidence" value="ECO:0007669"/>
    <property type="project" value="TreeGrafter"/>
</dbReference>
<feature type="region of interest" description="Disordered" evidence="11">
    <location>
        <begin position="24"/>
        <end position="82"/>
    </location>
</feature>
<dbReference type="Pfam" id="PF21180">
    <property type="entry name" value="TOP6A-Spo11_Toprim"/>
    <property type="match status" value="1"/>
</dbReference>
<organism evidence="14 15">
    <name type="scientific">Kwoniella heveanensis BCC8398</name>
    <dbReference type="NCBI Taxonomy" id="1296120"/>
    <lineage>
        <taxon>Eukaryota</taxon>
        <taxon>Fungi</taxon>
        <taxon>Dikarya</taxon>
        <taxon>Basidiomycota</taxon>
        <taxon>Agaricomycotina</taxon>
        <taxon>Tremellomycetes</taxon>
        <taxon>Tremellales</taxon>
        <taxon>Cryptococcaceae</taxon>
        <taxon>Kwoniella</taxon>
    </lineage>
</organism>
<dbReference type="Gene3D" id="3.40.1360.10">
    <property type="match status" value="1"/>
</dbReference>
<evidence type="ECO:0000256" key="6">
    <source>
        <dbReference type="ARBA" id="ARBA00022842"/>
    </source>
</evidence>
<feature type="region of interest" description="Disordered" evidence="11">
    <location>
        <begin position="138"/>
        <end position="201"/>
    </location>
</feature>
<reference evidence="14 15" key="1">
    <citation type="submission" date="2013-07" db="EMBL/GenBank/DDBJ databases">
        <title>The Genome Sequence of Cryptococcus heveanensis BCC8398.</title>
        <authorList>
            <consortium name="The Broad Institute Genome Sequencing Platform"/>
            <person name="Cuomo C."/>
            <person name="Litvintseva A."/>
            <person name="Chen Y."/>
            <person name="Heitman J."/>
            <person name="Sun S."/>
            <person name="Springer D."/>
            <person name="Dromer F."/>
            <person name="Young S.K."/>
            <person name="Zeng Q."/>
            <person name="Gargeya S."/>
            <person name="Fitzgerald M."/>
            <person name="Abouelleil A."/>
            <person name="Alvarado L."/>
            <person name="Berlin A.M."/>
            <person name="Chapman S.B."/>
            <person name="Dewar J."/>
            <person name="Goldberg J."/>
            <person name="Griggs A."/>
            <person name="Gujja S."/>
            <person name="Hansen M."/>
            <person name="Howarth C."/>
            <person name="Imamovic A."/>
            <person name="Larimer J."/>
            <person name="McCowan C."/>
            <person name="Murphy C."/>
            <person name="Pearson M."/>
            <person name="Priest M."/>
            <person name="Roberts A."/>
            <person name="Saif S."/>
            <person name="Shea T."/>
            <person name="Sykes S."/>
            <person name="Wortman J."/>
            <person name="Nusbaum C."/>
            <person name="Birren B."/>
        </authorList>
    </citation>
    <scope>NUCLEOTIDE SEQUENCE [LARGE SCALE GENOMIC DNA]</scope>
    <source>
        <strain evidence="14 15">BCC8398</strain>
    </source>
</reference>
<feature type="region of interest" description="Disordered" evidence="11">
    <location>
        <begin position="230"/>
        <end position="271"/>
    </location>
</feature>
<dbReference type="PRINTS" id="PR01550">
    <property type="entry name" value="TOP6AFAMILY"/>
</dbReference>
<dbReference type="GO" id="GO:0003918">
    <property type="term" value="F:DNA topoisomerase type II (double strand cut, ATP-hydrolyzing) activity"/>
    <property type="evidence" value="ECO:0007669"/>
    <property type="project" value="UniProtKB-UniRule"/>
</dbReference>
<dbReference type="AlphaFoldDB" id="A0A1B9H162"/>
<dbReference type="InterPro" id="IPR034136">
    <property type="entry name" value="TOPRIM_Topo6A/Spo11"/>
</dbReference>
<reference evidence="15" key="2">
    <citation type="submission" date="2013-12" db="EMBL/GenBank/DDBJ databases">
        <title>Evolution of pathogenesis and genome organization in the Tremellales.</title>
        <authorList>
            <person name="Cuomo C."/>
            <person name="Litvintseva A."/>
            <person name="Heitman J."/>
            <person name="Chen Y."/>
            <person name="Sun S."/>
            <person name="Springer D."/>
            <person name="Dromer F."/>
            <person name="Young S."/>
            <person name="Zeng Q."/>
            <person name="Chapman S."/>
            <person name="Gujja S."/>
            <person name="Saif S."/>
            <person name="Birren B."/>
        </authorList>
    </citation>
    <scope>NUCLEOTIDE SEQUENCE [LARGE SCALE GENOMIC DNA]</scope>
    <source>
        <strain evidence="15">BCC8398</strain>
    </source>
</reference>
<evidence type="ECO:0000313" key="15">
    <source>
        <dbReference type="Proteomes" id="UP000092666"/>
    </source>
</evidence>
<dbReference type="GO" id="GO:0042138">
    <property type="term" value="P:meiotic DNA double-strand break formation"/>
    <property type="evidence" value="ECO:0007669"/>
    <property type="project" value="TreeGrafter"/>
</dbReference>
<dbReference type="STRING" id="1296120.A0A1B9H162"/>
<keyword evidence="5" id="KW-0479">Metal-binding</keyword>
<dbReference type="PANTHER" id="PTHR10848:SF0">
    <property type="entry name" value="MEIOTIC RECOMBINATION PROTEIN SPO11"/>
    <property type="match status" value="1"/>
</dbReference>
<dbReference type="InterPro" id="IPR002815">
    <property type="entry name" value="Spo11/TopoVI_A"/>
</dbReference>
<keyword evidence="15" id="KW-1185">Reference proteome</keyword>
<dbReference type="Pfam" id="PF04406">
    <property type="entry name" value="TP6A_N"/>
    <property type="match status" value="1"/>
</dbReference>
<evidence type="ECO:0000313" key="14">
    <source>
        <dbReference type="EMBL" id="OCF36990.1"/>
    </source>
</evidence>
<evidence type="ECO:0000256" key="10">
    <source>
        <dbReference type="PROSITE-ProRule" id="PRU01385"/>
    </source>
</evidence>
<keyword evidence="8 10" id="KW-0238">DNA-binding</keyword>
<feature type="compositionally biased region" description="Polar residues" evidence="11">
    <location>
        <begin position="48"/>
        <end position="61"/>
    </location>
</feature>
<evidence type="ECO:0000256" key="8">
    <source>
        <dbReference type="ARBA" id="ARBA00023125"/>
    </source>
</evidence>
<keyword evidence="7 10" id="KW-0799">Topoisomerase</keyword>
<evidence type="ECO:0000256" key="2">
    <source>
        <dbReference type="ARBA" id="ARBA00001946"/>
    </source>
</evidence>
<feature type="compositionally biased region" description="Acidic residues" evidence="11">
    <location>
        <begin position="173"/>
        <end position="185"/>
    </location>
</feature>
<dbReference type="EMBL" id="KI669494">
    <property type="protein sequence ID" value="OCF36990.1"/>
    <property type="molecule type" value="Genomic_DNA"/>
</dbReference>
<proteinExistence type="inferred from homology"/>
<accession>A0A1B9H162</accession>
<name>A0A1B9H162_9TREE</name>
<protein>
    <recommendedName>
        <fullName evidence="4">DNA topoisomerase (ATP-hydrolyzing)</fullName>
        <ecNumber evidence="4">5.6.2.2</ecNumber>
    </recommendedName>
</protein>
<dbReference type="GO" id="GO:0046872">
    <property type="term" value="F:metal ion binding"/>
    <property type="evidence" value="ECO:0007669"/>
    <property type="project" value="UniProtKB-KW"/>
</dbReference>
<feature type="domain" description="Topoisomerase 6 subunit A/Spo11 TOPRIM" evidence="13">
    <location>
        <begin position="658"/>
        <end position="820"/>
    </location>
</feature>
<gene>
    <name evidence="14" type="ORF">I316_01588</name>
</gene>
<dbReference type="Gene3D" id="1.10.10.10">
    <property type="entry name" value="Winged helix-like DNA-binding domain superfamily/Winged helix DNA-binding domain"/>
    <property type="match status" value="1"/>
</dbReference>
<keyword evidence="9 10" id="KW-0413">Isomerase</keyword>
<evidence type="ECO:0000259" key="12">
    <source>
        <dbReference type="Pfam" id="PF04406"/>
    </source>
</evidence>
<dbReference type="GO" id="GO:0003677">
    <property type="term" value="F:DNA binding"/>
    <property type="evidence" value="ECO:0007669"/>
    <property type="project" value="UniProtKB-UniRule"/>
</dbReference>
<feature type="compositionally biased region" description="Polar residues" evidence="11">
    <location>
        <begin position="69"/>
        <end position="82"/>
    </location>
</feature>
<dbReference type="SUPFAM" id="SSF56726">
    <property type="entry name" value="DNA topoisomerase IV, alpha subunit"/>
    <property type="match status" value="1"/>
</dbReference>
<feature type="compositionally biased region" description="Low complexity" evidence="11">
    <location>
        <begin position="138"/>
        <end position="162"/>
    </location>
</feature>
<dbReference type="InterPro" id="IPR036078">
    <property type="entry name" value="Spo11/TopoVI_A_sf"/>
</dbReference>
<dbReference type="GO" id="GO:0000228">
    <property type="term" value="C:nuclear chromosome"/>
    <property type="evidence" value="ECO:0007669"/>
    <property type="project" value="TreeGrafter"/>
</dbReference>
<sequence>MSSLQTLLEHAQFLAVPSGPLPQLADPYSFSPSPSSSRPPALTSSLPATCTSHSHSHSQPLPESPPPHNSQRQSLTLIVHPQSQPIYSPFQAQADECTLHRSQSQYQRQCPSPYQGLMFKSQGMASLLESSYTYSHPPYLSSSSSTASPASLLSSSSSCPASRGKKRTIELPSDSESDPGEEGEEKDAAWEGDTEMRIHDWLEAEPTQVTIYDPFSPVSSLGHLQPVTSFPESVRGIDKPPPSTGNRGPWPKGKRWIDIPSDDSDSEDDYGAEADMTYCEDEDAQDQVAGSPNDHLQYRTEAGTDEEVDSDHRSSQDATLLSQGSYEEEDEDFIVLDDSVSQEDIASHSRLSMISTPLTTPYMPHWRKGKTPDDDAAIFEDLVRRTEAKRGYEELHRPVTQSDSQAGPNEEADNDIGGRVVPAGGRVMHLVDNVRTLTNQTEGDCAKASAFLENLLLGFLVGIREAQSSISEPNKIDSYAAIHKRSQKKRKVSTANTEVAESSQSLSQSGTQGGTDSAPKRMNSSLKVALVLRNRKTGNKEPSMGRFTAVFAIATVLYEAIHSKTVVTLRDIFYRDKALFKRQDVVDRLVDDLIATAGLRRKDFYVCASAKGLIASSSLVIHRRSGEVVRLSPTSATLIDPIERIDRIEVAQAQTIEWVLVVEKDAVFQTLCSARLLGDDRLGQGVMLTGKGFPDLSTRQMLRLLADTYPNARIYALVDADPHGLKILSTYKYGAERTAHSFDHHGLALGDRMEWLGVKASDFASLGICYDELLPLEKVDIQLASNMLKNQRRLPTEWKRELSTMLHLNKKAEIEIILSHRESDQRPKHGQASQLGSRNRSAVVDSFDVALSNTGPGKGDPAAGKSTDGAPAYQSQDVGRVRNALVEYIVERICRAEG</sequence>
<evidence type="ECO:0000256" key="3">
    <source>
        <dbReference type="ARBA" id="ARBA00006559"/>
    </source>
</evidence>
<dbReference type="InterPro" id="IPR013049">
    <property type="entry name" value="Spo11/TopoVI_A_N"/>
</dbReference>
<evidence type="ECO:0000256" key="9">
    <source>
        <dbReference type="ARBA" id="ARBA00023235"/>
    </source>
</evidence>
<feature type="region of interest" description="Disordered" evidence="11">
    <location>
        <begin position="303"/>
        <end position="329"/>
    </location>
</feature>
<dbReference type="CDD" id="cd00223">
    <property type="entry name" value="TOPRIM_TopoIIB_SPO"/>
    <property type="match status" value="1"/>
</dbReference>
<feature type="compositionally biased region" description="Low complexity" evidence="11">
    <location>
        <begin position="27"/>
        <end position="47"/>
    </location>
</feature>
<evidence type="ECO:0000256" key="11">
    <source>
        <dbReference type="SAM" id="MobiDB-lite"/>
    </source>
</evidence>
<feature type="region of interest" description="Disordered" evidence="11">
    <location>
        <begin position="487"/>
        <end position="520"/>
    </location>
</feature>
<feature type="active site" description="O-(5'-phospho-DNA)-tyrosine intermediate" evidence="10">
    <location>
        <position position="574"/>
    </location>
</feature>
<feature type="compositionally biased region" description="Basic and acidic residues" evidence="11">
    <location>
        <begin position="186"/>
        <end position="201"/>
    </location>
</feature>
<feature type="region of interest" description="Disordered" evidence="11">
    <location>
        <begin position="819"/>
        <end position="875"/>
    </location>
</feature>
<evidence type="ECO:0000256" key="1">
    <source>
        <dbReference type="ARBA" id="ARBA00000185"/>
    </source>
</evidence>
<dbReference type="PANTHER" id="PTHR10848">
    <property type="entry name" value="MEIOTIC RECOMBINATION PROTEIN SPO11"/>
    <property type="match status" value="1"/>
</dbReference>
<dbReference type="OrthoDB" id="5377392at2759"/>
<dbReference type="Proteomes" id="UP000092666">
    <property type="component" value="Unassembled WGS sequence"/>
</dbReference>
<feature type="compositionally biased region" description="Polar residues" evidence="11">
    <location>
        <begin position="831"/>
        <end position="840"/>
    </location>
</feature>
<keyword evidence="6" id="KW-0460">Magnesium</keyword>
<feature type="compositionally biased region" description="Low complexity" evidence="11">
    <location>
        <begin position="502"/>
        <end position="517"/>
    </location>
</feature>
<dbReference type="InterPro" id="IPR036388">
    <property type="entry name" value="WH-like_DNA-bd_sf"/>
</dbReference>
<comment type="similarity">
    <text evidence="3 10">Belongs to the TOP6A family.</text>
</comment>
<feature type="domain" description="Spo11/DNA topoisomerase VI subunit A N-terminal" evidence="12">
    <location>
        <begin position="546"/>
        <end position="606"/>
    </location>
</feature>
<evidence type="ECO:0000256" key="7">
    <source>
        <dbReference type="ARBA" id="ARBA00023029"/>
    </source>
</evidence>
<comment type="catalytic activity">
    <reaction evidence="1 10">
        <text>ATP-dependent breakage, passage and rejoining of double-stranded DNA.</text>
        <dbReference type="EC" id="5.6.2.2"/>
    </reaction>
</comment>
<feature type="compositionally biased region" description="Polar residues" evidence="11">
    <location>
        <begin position="316"/>
        <end position="325"/>
    </location>
</feature>
<evidence type="ECO:0000256" key="5">
    <source>
        <dbReference type="ARBA" id="ARBA00022723"/>
    </source>
</evidence>
<dbReference type="GO" id="GO:0000706">
    <property type="term" value="P:meiotic DNA double-strand break processing"/>
    <property type="evidence" value="ECO:0007669"/>
    <property type="project" value="TreeGrafter"/>
</dbReference>
<comment type="cofactor">
    <cofactor evidence="2">
        <name>Mg(2+)</name>
        <dbReference type="ChEBI" id="CHEBI:18420"/>
    </cofactor>
</comment>
<evidence type="ECO:0000256" key="4">
    <source>
        <dbReference type="ARBA" id="ARBA00012895"/>
    </source>
</evidence>
<feature type="compositionally biased region" description="Acidic residues" evidence="11">
    <location>
        <begin position="260"/>
        <end position="271"/>
    </location>
</feature>
<dbReference type="PROSITE" id="PS52041">
    <property type="entry name" value="TOPO_IIB"/>
    <property type="match status" value="1"/>
</dbReference>
<feature type="region of interest" description="Disordered" evidence="11">
    <location>
        <begin position="394"/>
        <end position="415"/>
    </location>
</feature>